<dbReference type="PANTHER" id="PTHR30055">
    <property type="entry name" value="HTH-TYPE TRANSCRIPTIONAL REGULATOR RUTR"/>
    <property type="match status" value="1"/>
</dbReference>
<gene>
    <name evidence="4" type="ORF">IW245_001425</name>
</gene>
<proteinExistence type="predicted"/>
<dbReference type="GO" id="GO:0003700">
    <property type="term" value="F:DNA-binding transcription factor activity"/>
    <property type="evidence" value="ECO:0007669"/>
    <property type="project" value="TreeGrafter"/>
</dbReference>
<dbReference type="Pfam" id="PF21313">
    <property type="entry name" value="EthR_C"/>
    <property type="match status" value="1"/>
</dbReference>
<dbReference type="InterPro" id="IPR036271">
    <property type="entry name" value="Tet_transcr_reg_TetR-rel_C_sf"/>
</dbReference>
<dbReference type="SUPFAM" id="SSF48498">
    <property type="entry name" value="Tetracyclin repressor-like, C-terminal domain"/>
    <property type="match status" value="1"/>
</dbReference>
<dbReference type="InterPro" id="IPR009057">
    <property type="entry name" value="Homeodomain-like_sf"/>
</dbReference>
<dbReference type="Proteomes" id="UP000622552">
    <property type="component" value="Unassembled WGS sequence"/>
</dbReference>
<protein>
    <submittedName>
        <fullName evidence="4">AcrR family transcriptional regulator</fullName>
    </submittedName>
</protein>
<evidence type="ECO:0000313" key="4">
    <source>
        <dbReference type="EMBL" id="MBG6135231.1"/>
    </source>
</evidence>
<dbReference type="EMBL" id="JADOUF010000001">
    <property type="protein sequence ID" value="MBG6135231.1"/>
    <property type="molecule type" value="Genomic_DNA"/>
</dbReference>
<accession>A0A8J7KJ95</accession>
<dbReference type="InterPro" id="IPR049397">
    <property type="entry name" value="EthR_C"/>
</dbReference>
<evidence type="ECO:0000313" key="5">
    <source>
        <dbReference type="Proteomes" id="UP000622552"/>
    </source>
</evidence>
<dbReference type="PROSITE" id="PS50977">
    <property type="entry name" value="HTH_TETR_2"/>
    <property type="match status" value="1"/>
</dbReference>
<dbReference type="InterPro" id="IPR001647">
    <property type="entry name" value="HTH_TetR"/>
</dbReference>
<keyword evidence="5" id="KW-1185">Reference proteome</keyword>
<dbReference type="Gene3D" id="1.10.357.10">
    <property type="entry name" value="Tetracycline Repressor, domain 2"/>
    <property type="match status" value="1"/>
</dbReference>
<keyword evidence="1 2" id="KW-0238">DNA-binding</keyword>
<feature type="domain" description="HTH tetR-type" evidence="3">
    <location>
        <begin position="14"/>
        <end position="74"/>
    </location>
</feature>
<dbReference type="Pfam" id="PF00440">
    <property type="entry name" value="TetR_N"/>
    <property type="match status" value="1"/>
</dbReference>
<dbReference type="PRINTS" id="PR00455">
    <property type="entry name" value="HTHTETR"/>
</dbReference>
<dbReference type="Gene3D" id="1.10.10.60">
    <property type="entry name" value="Homeodomain-like"/>
    <property type="match status" value="1"/>
</dbReference>
<dbReference type="InterPro" id="IPR050109">
    <property type="entry name" value="HTH-type_TetR-like_transc_reg"/>
</dbReference>
<evidence type="ECO:0000259" key="3">
    <source>
        <dbReference type="PROSITE" id="PS50977"/>
    </source>
</evidence>
<evidence type="ECO:0000256" key="2">
    <source>
        <dbReference type="PROSITE-ProRule" id="PRU00335"/>
    </source>
</evidence>
<reference evidence="4" key="1">
    <citation type="submission" date="2020-11" db="EMBL/GenBank/DDBJ databases">
        <title>Sequencing the genomes of 1000 actinobacteria strains.</title>
        <authorList>
            <person name="Klenk H.-P."/>
        </authorList>
    </citation>
    <scope>NUCLEOTIDE SEQUENCE</scope>
    <source>
        <strain evidence="4">DSM 45356</strain>
    </source>
</reference>
<evidence type="ECO:0000256" key="1">
    <source>
        <dbReference type="ARBA" id="ARBA00023125"/>
    </source>
</evidence>
<dbReference type="RefSeq" id="WP_197002370.1">
    <property type="nucleotide sequence ID" value="NZ_BONS01000003.1"/>
</dbReference>
<organism evidence="4 5">
    <name type="scientific">Longispora fulva</name>
    <dbReference type="NCBI Taxonomy" id="619741"/>
    <lineage>
        <taxon>Bacteria</taxon>
        <taxon>Bacillati</taxon>
        <taxon>Actinomycetota</taxon>
        <taxon>Actinomycetes</taxon>
        <taxon>Micromonosporales</taxon>
        <taxon>Micromonosporaceae</taxon>
        <taxon>Longispora</taxon>
    </lineage>
</organism>
<comment type="caution">
    <text evidence="4">The sequence shown here is derived from an EMBL/GenBank/DDBJ whole genome shotgun (WGS) entry which is preliminary data.</text>
</comment>
<name>A0A8J7KJ95_9ACTN</name>
<dbReference type="PANTHER" id="PTHR30055:SF184">
    <property type="entry name" value="HTH-TYPE TRANSCRIPTIONAL REGULATOR ETHR"/>
    <property type="match status" value="1"/>
</dbReference>
<dbReference type="SUPFAM" id="SSF46689">
    <property type="entry name" value="Homeodomain-like"/>
    <property type="match status" value="1"/>
</dbReference>
<sequence length="201" mass="22182">MEPGRRRRGLSKGDQRELDILAATRRLVEDKPLRQITIDEIARAAGISRSSFYFYFDSLAAVVTHLMGEIAEEMHRESAEWLDGQGSGVESLRRTMATSARLWRTHGALLRQVMTAPDPEPAFAELRERLVSDGVRQASARITRDRAAGLAPPGPPADVLARTLLVMKYAVLAGDSGADPDETVDTLVTIVRRAIYGRVED</sequence>
<feature type="DNA-binding region" description="H-T-H motif" evidence="2">
    <location>
        <begin position="37"/>
        <end position="56"/>
    </location>
</feature>
<dbReference type="AlphaFoldDB" id="A0A8J7KJ95"/>
<dbReference type="GO" id="GO:0000976">
    <property type="term" value="F:transcription cis-regulatory region binding"/>
    <property type="evidence" value="ECO:0007669"/>
    <property type="project" value="TreeGrafter"/>
</dbReference>